<dbReference type="PANTHER" id="PTHR42830">
    <property type="entry name" value="OSMOTICALLY INDUCIBLE FAMILY PROTEIN"/>
    <property type="match status" value="1"/>
</dbReference>
<name>A0A023BVL4_9FLAO</name>
<accession>A0A023BVL4</accession>
<evidence type="ECO:0000313" key="2">
    <source>
        <dbReference type="Proteomes" id="UP000023541"/>
    </source>
</evidence>
<proteinExistence type="predicted"/>
<comment type="caution">
    <text evidence="1">The sequence shown here is derived from an EMBL/GenBank/DDBJ whole genome shotgun (WGS) entry which is preliminary data.</text>
</comment>
<dbReference type="InterPro" id="IPR015946">
    <property type="entry name" value="KH_dom-like_a/b"/>
</dbReference>
<dbReference type="SUPFAM" id="SSF82784">
    <property type="entry name" value="OsmC-like"/>
    <property type="match status" value="1"/>
</dbReference>
<organism evidence="1 2">
    <name type="scientific">Aquimarina atlantica</name>
    <dbReference type="NCBI Taxonomy" id="1317122"/>
    <lineage>
        <taxon>Bacteria</taxon>
        <taxon>Pseudomonadati</taxon>
        <taxon>Bacteroidota</taxon>
        <taxon>Flavobacteriia</taxon>
        <taxon>Flavobacteriales</taxon>
        <taxon>Flavobacteriaceae</taxon>
        <taxon>Aquimarina</taxon>
    </lineage>
</organism>
<sequence length="145" mass="16160">MLWKKNQHEAFESGKYSRVHTWYFDGGAEIRASSSPDIIPTPMSDASAVDPEEAFLASVSSCHMLFFLSIAAKKKYIVECYEDHPVGLLKEVKGKKAITVITLSPKVIFKGNYPSTKAIEQMHNLAHSNCFIANSIKANIQIKLI</sequence>
<reference evidence="1 2" key="1">
    <citation type="submission" date="2014-04" db="EMBL/GenBank/DDBJ databases">
        <title>Aquimarina sp. 22II-S11-z7 Genome Sequencing.</title>
        <authorList>
            <person name="Lai Q."/>
        </authorList>
    </citation>
    <scope>NUCLEOTIDE SEQUENCE [LARGE SCALE GENOMIC DNA]</scope>
    <source>
        <strain evidence="1 2">22II-S11-z7</strain>
    </source>
</reference>
<dbReference type="Proteomes" id="UP000023541">
    <property type="component" value="Unassembled WGS sequence"/>
</dbReference>
<dbReference type="Pfam" id="PF02566">
    <property type="entry name" value="OsmC"/>
    <property type="match status" value="1"/>
</dbReference>
<gene>
    <name evidence="1" type="ORF">ATO12_14315</name>
</gene>
<dbReference type="AlphaFoldDB" id="A0A023BVL4"/>
<dbReference type="Gene3D" id="3.30.300.20">
    <property type="match status" value="1"/>
</dbReference>
<dbReference type="InterPro" id="IPR036102">
    <property type="entry name" value="OsmC/Ohrsf"/>
</dbReference>
<dbReference type="PANTHER" id="PTHR42830:SF2">
    <property type="entry name" value="OSMC_OHR FAMILY PROTEIN"/>
    <property type="match status" value="1"/>
</dbReference>
<dbReference type="EMBL" id="AQRA01000004">
    <property type="protein sequence ID" value="EZH74047.1"/>
    <property type="molecule type" value="Genomic_DNA"/>
</dbReference>
<evidence type="ECO:0000313" key="1">
    <source>
        <dbReference type="EMBL" id="EZH74047.1"/>
    </source>
</evidence>
<keyword evidence="2" id="KW-1185">Reference proteome</keyword>
<protein>
    <submittedName>
        <fullName evidence="1">Peroxiredoxin</fullName>
    </submittedName>
</protein>
<dbReference type="InterPro" id="IPR052707">
    <property type="entry name" value="OsmC_Ohr_Peroxiredoxin"/>
</dbReference>
<dbReference type="InterPro" id="IPR003718">
    <property type="entry name" value="OsmC/Ohr_fam"/>
</dbReference>
<dbReference type="STRING" id="1317122.ATO12_14315"/>
<dbReference type="eggNOG" id="COG1764">
    <property type="taxonomic scope" value="Bacteria"/>
</dbReference>